<name>A0A249KRS7_9ACTN</name>
<comment type="subcellular location">
    <subcellularLocation>
        <location evidence="1">Cell membrane</location>
        <topology evidence="1">Multi-pass membrane protein</topology>
    </subcellularLocation>
</comment>
<dbReference type="InterPro" id="IPR011701">
    <property type="entry name" value="MFS"/>
</dbReference>
<feature type="transmembrane region" description="Helical" evidence="5">
    <location>
        <begin position="215"/>
        <end position="240"/>
    </location>
</feature>
<feature type="transmembrane region" description="Helical" evidence="5">
    <location>
        <begin position="43"/>
        <end position="63"/>
    </location>
</feature>
<dbReference type="Pfam" id="PF07690">
    <property type="entry name" value="MFS_1"/>
    <property type="match status" value="1"/>
</dbReference>
<feature type="transmembrane region" description="Helical" evidence="5">
    <location>
        <begin position="305"/>
        <end position="327"/>
    </location>
</feature>
<evidence type="ECO:0000256" key="1">
    <source>
        <dbReference type="ARBA" id="ARBA00004651"/>
    </source>
</evidence>
<feature type="transmembrane region" description="Helical" evidence="5">
    <location>
        <begin position="99"/>
        <end position="122"/>
    </location>
</feature>
<dbReference type="OrthoDB" id="4612864at2"/>
<feature type="transmembrane region" description="Helical" evidence="5">
    <location>
        <begin position="134"/>
        <end position="156"/>
    </location>
</feature>
<dbReference type="KEGG" id="pvn:A7sIIA15_01135"/>
<evidence type="ECO:0000313" key="7">
    <source>
        <dbReference type="EMBL" id="ASY19512.1"/>
    </source>
</evidence>
<evidence type="ECO:0000313" key="8">
    <source>
        <dbReference type="Proteomes" id="UP000217186"/>
    </source>
</evidence>
<dbReference type="AlphaFoldDB" id="A0A249KRS7"/>
<dbReference type="RefSeq" id="WP_095685411.1">
    <property type="nucleotide sequence ID" value="NZ_CP016776.1"/>
</dbReference>
<feature type="transmembrane region" description="Helical" evidence="5">
    <location>
        <begin position="168"/>
        <end position="185"/>
    </location>
</feature>
<keyword evidence="2 5" id="KW-0812">Transmembrane</keyword>
<feature type="transmembrane region" description="Helical" evidence="5">
    <location>
        <begin position="12"/>
        <end position="31"/>
    </location>
</feature>
<dbReference type="SUPFAM" id="SSF103473">
    <property type="entry name" value="MFS general substrate transporter"/>
    <property type="match status" value="1"/>
</dbReference>
<dbReference type="PANTHER" id="PTHR23526">
    <property type="entry name" value="INTEGRAL MEMBRANE TRANSPORT PROTEIN-RELATED"/>
    <property type="match status" value="1"/>
</dbReference>
<dbReference type="Proteomes" id="UP000217186">
    <property type="component" value="Chromosome"/>
</dbReference>
<dbReference type="PROSITE" id="PS50850">
    <property type="entry name" value="MFS"/>
    <property type="match status" value="1"/>
</dbReference>
<sequence length="388" mass="40891">MSSDKLLPWAKPLLISSTLTQATIYVLRPMITYRALELDANAAQIGLIASVYALFPVLLALQFGKWVGRMGEAKFIIYGTLAMLVTSAGLMGANSILWLSIAAACAGTAHLACMVGGQSMVALRAPRESYDKYFGFYTFSASVGHMLGPIVAAVVAGSNGNLPKSTSNAFLLGVVLTILALFPVIRWRNERPTVVAQQNSEGTYKTALNLVKRPGILAAIYISLAISSAADVLVVFLPLFGAENNFSPYAVGAILAIRAGTTMLSRLFLGKLSERFTTFQLLWWSTVISVISCAAMAFAHTPLTLGLIVFVAGFSLGIGQPLTMSLVSQKTQSEERALAVSARLMGNRLGQFLVPAAAGIAAAASGAGAVFIGLAVLLGSSLFSVKKE</sequence>
<feature type="transmembrane region" description="Helical" evidence="5">
    <location>
        <begin position="352"/>
        <end position="378"/>
    </location>
</feature>
<dbReference type="PANTHER" id="PTHR23526:SF4">
    <property type="entry name" value="INTEGRAL MEMBRANE TRANSPORT PROTEIN"/>
    <property type="match status" value="1"/>
</dbReference>
<dbReference type="GO" id="GO:0022857">
    <property type="term" value="F:transmembrane transporter activity"/>
    <property type="evidence" value="ECO:0007669"/>
    <property type="project" value="InterPro"/>
</dbReference>
<dbReference type="PROSITE" id="PS00217">
    <property type="entry name" value="SUGAR_TRANSPORT_2"/>
    <property type="match status" value="1"/>
</dbReference>
<keyword evidence="4 5" id="KW-0472">Membrane</keyword>
<accession>A0A249KRS7</accession>
<evidence type="ECO:0000256" key="2">
    <source>
        <dbReference type="ARBA" id="ARBA00022692"/>
    </source>
</evidence>
<evidence type="ECO:0000256" key="3">
    <source>
        <dbReference type="ARBA" id="ARBA00022989"/>
    </source>
</evidence>
<feature type="transmembrane region" description="Helical" evidence="5">
    <location>
        <begin position="75"/>
        <end position="93"/>
    </location>
</feature>
<keyword evidence="8" id="KW-1185">Reference proteome</keyword>
<proteinExistence type="predicted"/>
<dbReference type="Gene3D" id="1.20.1250.20">
    <property type="entry name" value="MFS general substrate transporter like domains"/>
    <property type="match status" value="1"/>
</dbReference>
<dbReference type="InterPro" id="IPR052528">
    <property type="entry name" value="Sugar_transport-like"/>
</dbReference>
<evidence type="ECO:0000256" key="4">
    <source>
        <dbReference type="ARBA" id="ARBA00023136"/>
    </source>
</evidence>
<dbReference type="InterPro" id="IPR036259">
    <property type="entry name" value="MFS_trans_sf"/>
</dbReference>
<evidence type="ECO:0000256" key="5">
    <source>
        <dbReference type="SAM" id="Phobius"/>
    </source>
</evidence>
<feature type="domain" description="Major facilitator superfamily (MFS) profile" evidence="6">
    <location>
        <begin position="9"/>
        <end position="388"/>
    </location>
</feature>
<dbReference type="GO" id="GO:0005886">
    <property type="term" value="C:plasma membrane"/>
    <property type="evidence" value="ECO:0007669"/>
    <property type="project" value="UniProtKB-SubCell"/>
</dbReference>
<protein>
    <submittedName>
        <fullName evidence="7">Major facilitator superfamily protein</fullName>
    </submittedName>
</protein>
<dbReference type="EMBL" id="CP016776">
    <property type="protein sequence ID" value="ASY19512.1"/>
    <property type="molecule type" value="Genomic_DNA"/>
</dbReference>
<evidence type="ECO:0000259" key="6">
    <source>
        <dbReference type="PROSITE" id="PS50850"/>
    </source>
</evidence>
<reference evidence="7 8" key="1">
    <citation type="submission" date="2016-07" db="EMBL/GenBank/DDBJ databases">
        <title>High microdiversification within the ubiquitous acI lineage of Actinobacteria.</title>
        <authorList>
            <person name="Neuenschwander S.M."/>
            <person name="Salcher M."/>
            <person name="Ghai R."/>
            <person name="Pernthaler J."/>
        </authorList>
    </citation>
    <scope>NUCLEOTIDE SEQUENCE [LARGE SCALE GENOMIC DNA]</scope>
    <source>
        <strain evidence="7">MMS-IIA-15</strain>
    </source>
</reference>
<feature type="transmembrane region" description="Helical" evidence="5">
    <location>
        <begin position="281"/>
        <end position="299"/>
    </location>
</feature>
<dbReference type="InterPro" id="IPR020846">
    <property type="entry name" value="MFS_dom"/>
</dbReference>
<gene>
    <name evidence="7" type="ORF">A7sIIA15_01135</name>
</gene>
<organism evidence="7 8">
    <name type="scientific">Candidatus Planktophila vernalis</name>
    <dbReference type="NCBI Taxonomy" id="1884907"/>
    <lineage>
        <taxon>Bacteria</taxon>
        <taxon>Bacillati</taxon>
        <taxon>Actinomycetota</taxon>
        <taxon>Actinomycetes</taxon>
        <taxon>Candidatus Nanopelagicales</taxon>
        <taxon>Candidatus Nanopelagicaceae</taxon>
        <taxon>Candidatus Planktophila</taxon>
    </lineage>
</organism>
<keyword evidence="3 5" id="KW-1133">Transmembrane helix</keyword>
<dbReference type="InterPro" id="IPR005829">
    <property type="entry name" value="Sugar_transporter_CS"/>
</dbReference>
<feature type="transmembrane region" description="Helical" evidence="5">
    <location>
        <begin position="246"/>
        <end position="269"/>
    </location>
</feature>